<comment type="caution">
    <text evidence="5">The sequence shown here is derived from an EMBL/GenBank/DDBJ whole genome shotgun (WGS) entry which is preliminary data.</text>
</comment>
<feature type="domain" description="HAMP" evidence="3">
    <location>
        <begin position="332"/>
        <end position="385"/>
    </location>
</feature>
<dbReference type="SMART" id="SM00331">
    <property type="entry name" value="PP2C_SIG"/>
    <property type="match status" value="1"/>
</dbReference>
<dbReference type="EMBL" id="VWFP01000018">
    <property type="protein sequence ID" value="KAA4624276.1"/>
    <property type="molecule type" value="Genomic_DNA"/>
</dbReference>
<dbReference type="InterPro" id="IPR036457">
    <property type="entry name" value="PPM-type-like_dom_sf"/>
</dbReference>
<dbReference type="Pfam" id="PF22673">
    <property type="entry name" value="MCP-like_PDC_1"/>
    <property type="match status" value="1"/>
</dbReference>
<evidence type="ECO:0000256" key="1">
    <source>
        <dbReference type="ARBA" id="ARBA00022801"/>
    </source>
</evidence>
<dbReference type="PROSITE" id="PS50885">
    <property type="entry name" value="HAMP"/>
    <property type="match status" value="1"/>
</dbReference>
<dbReference type="GO" id="GO:0007165">
    <property type="term" value="P:signal transduction"/>
    <property type="evidence" value="ECO:0007669"/>
    <property type="project" value="InterPro"/>
</dbReference>
<proteinExistence type="predicted"/>
<evidence type="ECO:0000259" key="3">
    <source>
        <dbReference type="PROSITE" id="PS50885"/>
    </source>
</evidence>
<dbReference type="Gene3D" id="3.30.450.20">
    <property type="entry name" value="PAS domain"/>
    <property type="match status" value="2"/>
</dbReference>
<dbReference type="SMART" id="SM00304">
    <property type="entry name" value="HAMP"/>
    <property type="match status" value="1"/>
</dbReference>
<keyword evidence="2" id="KW-1133">Transmembrane helix</keyword>
<dbReference type="GO" id="GO:0016791">
    <property type="term" value="F:phosphatase activity"/>
    <property type="evidence" value="ECO:0007669"/>
    <property type="project" value="TreeGrafter"/>
</dbReference>
<dbReference type="InterPro" id="IPR003660">
    <property type="entry name" value="HAMP_dom"/>
</dbReference>
<dbReference type="CDD" id="cd12913">
    <property type="entry name" value="PDC1_MCP_like"/>
    <property type="match status" value="1"/>
</dbReference>
<evidence type="ECO:0000256" key="2">
    <source>
        <dbReference type="SAM" id="Phobius"/>
    </source>
</evidence>
<feature type="transmembrane region" description="Helical" evidence="2">
    <location>
        <begin position="12"/>
        <end position="35"/>
    </location>
</feature>
<protein>
    <submittedName>
        <fullName evidence="5">SpoIIE family protein phosphatase</fullName>
    </submittedName>
</protein>
<dbReference type="Pfam" id="PF07228">
    <property type="entry name" value="SpoIIE"/>
    <property type="match status" value="1"/>
</dbReference>
<dbReference type="PROSITE" id="PS51746">
    <property type="entry name" value="PPM_2"/>
    <property type="match status" value="1"/>
</dbReference>
<dbReference type="SUPFAM" id="SSF81606">
    <property type="entry name" value="PP2C-like"/>
    <property type="match status" value="1"/>
</dbReference>
<dbReference type="CDD" id="cd12912">
    <property type="entry name" value="PDC2_MCP_like"/>
    <property type="match status" value="1"/>
</dbReference>
<feature type="transmembrane region" description="Helical" evidence="2">
    <location>
        <begin position="312"/>
        <end position="331"/>
    </location>
</feature>
<dbReference type="InterPro" id="IPR001932">
    <property type="entry name" value="PPM-type_phosphatase-like_dom"/>
</dbReference>
<sequence length="654" mass="74145">MKHTFSRSFATRLSIYVLSFTLIIFATIMALFYYYSHQKVTDFAIERTHGLLSNIATEISGQLLSVKTTVNQSVWVLEKNINHPDSLHNIIESVVRNNQFIVGSGIAFVPNYYKEKGKYFMPYASFKDEINGEITYQVLGSQNYDYPCMDWYLIPQLLKQPYWSEPYYDDGGGNFIMSTYAKPLFDSDGKLVAVFTANISLTQFTDTISLLKPYPSSYTYLISRNGSFLTHMDRNKIMNETIFSEAFAKENLAQEQIGHEMLAGHTGTMRFDNKGVDSYAFYTTIPQIGWSVCTVCPSQIILQELDSTSRTIIYTFIVGMIALFLIVYSIIRHLVRPLEKFSESAREIATGRFDVTIPEVHSNDEIRDLYDSLIFMQHSLSTYVVELKDTTASKERIESELSIAREIQMGMLPKIFPPYPERSDVDLHAILHPAKEVGGDLYDFYMDGNRLYFLIGDVSGKGVPASLFMAITRSLFRTLSQQVLSPAKIVTDMNNSISDNNESNMFVTLIVGILDLETGKLKLCNAGHNPPILIRPDGQVSFLEFKTQIFVGVIEEFAYTEDETTLEKGSKLFLYTDGVTEAENTEKELYGDEKLLKTLSDNNTSDVRTTVNGIEDSVADHVKEAEASDDLTILLIQYEPGQQTIKHISLWKEK</sequence>
<accession>A0A7J4XVA9</accession>
<dbReference type="CDD" id="cd06225">
    <property type="entry name" value="HAMP"/>
    <property type="match status" value="1"/>
</dbReference>
<dbReference type="Pfam" id="PF00672">
    <property type="entry name" value="HAMP"/>
    <property type="match status" value="1"/>
</dbReference>
<dbReference type="InterPro" id="IPR052016">
    <property type="entry name" value="Bact_Sigma-Reg"/>
</dbReference>
<dbReference type="Gene3D" id="3.60.40.10">
    <property type="entry name" value="PPM-type phosphatase domain"/>
    <property type="match status" value="1"/>
</dbReference>
<evidence type="ECO:0000259" key="4">
    <source>
        <dbReference type="PROSITE" id="PS51746"/>
    </source>
</evidence>
<dbReference type="Gene3D" id="6.10.340.10">
    <property type="match status" value="1"/>
</dbReference>
<dbReference type="GO" id="GO:0016020">
    <property type="term" value="C:membrane"/>
    <property type="evidence" value="ECO:0007669"/>
    <property type="project" value="InterPro"/>
</dbReference>
<gene>
    <name evidence="5" type="ORF">F3B90_17470</name>
</gene>
<name>A0A7J4XVA9_BACOV</name>
<organism evidence="5 6">
    <name type="scientific">Bacteroides ovatus</name>
    <dbReference type="NCBI Taxonomy" id="28116"/>
    <lineage>
        <taxon>Bacteria</taxon>
        <taxon>Pseudomonadati</taxon>
        <taxon>Bacteroidota</taxon>
        <taxon>Bacteroidia</taxon>
        <taxon>Bacteroidales</taxon>
        <taxon>Bacteroidaceae</taxon>
        <taxon>Bacteroides</taxon>
    </lineage>
</organism>
<keyword evidence="1" id="KW-0378">Hydrolase</keyword>
<dbReference type="Proteomes" id="UP000424805">
    <property type="component" value="Unassembled WGS sequence"/>
</dbReference>
<feature type="domain" description="PPM-type phosphatase" evidence="4">
    <location>
        <begin position="424"/>
        <end position="638"/>
    </location>
</feature>
<dbReference type="PANTHER" id="PTHR43156:SF2">
    <property type="entry name" value="STAGE II SPORULATION PROTEIN E"/>
    <property type="match status" value="1"/>
</dbReference>
<dbReference type="PANTHER" id="PTHR43156">
    <property type="entry name" value="STAGE II SPORULATION PROTEIN E-RELATED"/>
    <property type="match status" value="1"/>
</dbReference>
<evidence type="ECO:0000313" key="5">
    <source>
        <dbReference type="EMBL" id="KAA4624276.1"/>
    </source>
</evidence>
<evidence type="ECO:0000313" key="6">
    <source>
        <dbReference type="Proteomes" id="UP000424805"/>
    </source>
</evidence>
<keyword evidence="2" id="KW-0472">Membrane</keyword>
<reference evidence="5 6" key="1">
    <citation type="journal article" date="2019" name="Nat. Med.">
        <title>A library of human gut bacterial isolates paired with longitudinal multiomics data enables mechanistic microbiome research.</title>
        <authorList>
            <person name="Poyet M."/>
            <person name="Groussin M."/>
            <person name="Gibbons S.M."/>
            <person name="Avila-Pacheco J."/>
            <person name="Jiang X."/>
            <person name="Kearney S.M."/>
            <person name="Perrotta A.R."/>
            <person name="Berdy B."/>
            <person name="Zhao S."/>
            <person name="Lieberman T.D."/>
            <person name="Swanson P.K."/>
            <person name="Smith M."/>
            <person name="Roesemann S."/>
            <person name="Alexander J.E."/>
            <person name="Rich S.A."/>
            <person name="Livny J."/>
            <person name="Vlamakis H."/>
            <person name="Clish C."/>
            <person name="Bullock K."/>
            <person name="Deik A."/>
            <person name="Scott J."/>
            <person name="Pierce K.A."/>
            <person name="Xavier R.J."/>
            <person name="Alm E.J."/>
        </authorList>
    </citation>
    <scope>NUCLEOTIDE SEQUENCE [LARGE SCALE GENOMIC DNA]</scope>
    <source>
        <strain evidence="5 6">BIOML-A15</strain>
    </source>
</reference>
<dbReference type="AlphaFoldDB" id="A0A7J4XVA9"/>
<dbReference type="SUPFAM" id="SSF158472">
    <property type="entry name" value="HAMP domain-like"/>
    <property type="match status" value="1"/>
</dbReference>
<keyword evidence="2" id="KW-0812">Transmembrane</keyword>